<dbReference type="AlphaFoldDB" id="A0A9D4D1Z3"/>
<name>A0A9D4D1Z3_DREPO</name>
<dbReference type="EMBL" id="JAIWYP010000011">
    <property type="protein sequence ID" value="KAH3735843.1"/>
    <property type="molecule type" value="Genomic_DNA"/>
</dbReference>
<reference evidence="1" key="2">
    <citation type="submission" date="2020-11" db="EMBL/GenBank/DDBJ databases">
        <authorList>
            <person name="McCartney M.A."/>
            <person name="Auch B."/>
            <person name="Kono T."/>
            <person name="Mallez S."/>
            <person name="Becker A."/>
            <person name="Gohl D.M."/>
            <person name="Silverstein K.A.T."/>
            <person name="Koren S."/>
            <person name="Bechman K.B."/>
            <person name="Herman A."/>
            <person name="Abrahante J.E."/>
            <person name="Garbe J."/>
        </authorList>
    </citation>
    <scope>NUCLEOTIDE SEQUENCE</scope>
    <source>
        <strain evidence="1">Duluth1</strain>
        <tissue evidence="1">Whole animal</tissue>
    </source>
</reference>
<protein>
    <submittedName>
        <fullName evidence="1">Uncharacterized protein</fullName>
    </submittedName>
</protein>
<reference evidence="1" key="1">
    <citation type="journal article" date="2019" name="bioRxiv">
        <title>The Genome of the Zebra Mussel, Dreissena polymorpha: A Resource for Invasive Species Research.</title>
        <authorList>
            <person name="McCartney M.A."/>
            <person name="Auch B."/>
            <person name="Kono T."/>
            <person name="Mallez S."/>
            <person name="Zhang Y."/>
            <person name="Obille A."/>
            <person name="Becker A."/>
            <person name="Abrahante J.E."/>
            <person name="Garbe J."/>
            <person name="Badalamenti J.P."/>
            <person name="Herman A."/>
            <person name="Mangelson H."/>
            <person name="Liachko I."/>
            <person name="Sullivan S."/>
            <person name="Sone E.D."/>
            <person name="Koren S."/>
            <person name="Silverstein K.A.T."/>
            <person name="Beckman K.B."/>
            <person name="Gohl D.M."/>
        </authorList>
    </citation>
    <scope>NUCLEOTIDE SEQUENCE</scope>
    <source>
        <strain evidence="1">Duluth1</strain>
        <tissue evidence="1">Whole animal</tissue>
    </source>
</reference>
<evidence type="ECO:0000313" key="1">
    <source>
        <dbReference type="EMBL" id="KAH3735843.1"/>
    </source>
</evidence>
<evidence type="ECO:0000313" key="2">
    <source>
        <dbReference type="Proteomes" id="UP000828390"/>
    </source>
</evidence>
<sequence length="54" mass="5654">MHSTTEAASNKAASSLSLSSASSLLSYCSIPSEHPQGCLPPQTVRQHCVIHDST</sequence>
<comment type="caution">
    <text evidence="1">The sequence shown here is derived from an EMBL/GenBank/DDBJ whole genome shotgun (WGS) entry which is preliminary data.</text>
</comment>
<organism evidence="1 2">
    <name type="scientific">Dreissena polymorpha</name>
    <name type="common">Zebra mussel</name>
    <name type="synonym">Mytilus polymorpha</name>
    <dbReference type="NCBI Taxonomy" id="45954"/>
    <lineage>
        <taxon>Eukaryota</taxon>
        <taxon>Metazoa</taxon>
        <taxon>Spiralia</taxon>
        <taxon>Lophotrochozoa</taxon>
        <taxon>Mollusca</taxon>
        <taxon>Bivalvia</taxon>
        <taxon>Autobranchia</taxon>
        <taxon>Heteroconchia</taxon>
        <taxon>Euheterodonta</taxon>
        <taxon>Imparidentia</taxon>
        <taxon>Neoheterodontei</taxon>
        <taxon>Myida</taxon>
        <taxon>Dreissenoidea</taxon>
        <taxon>Dreissenidae</taxon>
        <taxon>Dreissena</taxon>
    </lineage>
</organism>
<gene>
    <name evidence="1" type="ORF">DPMN_042401</name>
</gene>
<keyword evidence="2" id="KW-1185">Reference proteome</keyword>
<proteinExistence type="predicted"/>
<dbReference type="Proteomes" id="UP000828390">
    <property type="component" value="Unassembled WGS sequence"/>
</dbReference>
<accession>A0A9D4D1Z3</accession>